<evidence type="ECO:0008006" key="4">
    <source>
        <dbReference type="Google" id="ProtNLM"/>
    </source>
</evidence>
<evidence type="ECO:0000256" key="1">
    <source>
        <dbReference type="SAM" id="MobiDB-lite"/>
    </source>
</evidence>
<reference evidence="2" key="2">
    <citation type="submission" date="2015-03" db="UniProtKB">
        <authorList>
            <consortium name="EnsemblPlants"/>
        </authorList>
    </citation>
    <scope>IDENTIFICATION</scope>
</reference>
<dbReference type="STRING" id="65489.A0A0D3GPB2"/>
<feature type="region of interest" description="Disordered" evidence="1">
    <location>
        <begin position="476"/>
        <end position="512"/>
    </location>
</feature>
<evidence type="ECO:0000313" key="3">
    <source>
        <dbReference type="Proteomes" id="UP000026960"/>
    </source>
</evidence>
<protein>
    <recommendedName>
        <fullName evidence="4">Ubiquitin-like protease family profile domain-containing protein</fullName>
    </recommendedName>
</protein>
<proteinExistence type="predicted"/>
<sequence>MGHRKRSKVDISSESNSGNDCSLSSDNHDGDVHLSNHDESSDNHDQHFEENDPLLHLTKEELMKKLKIKLGHLHMTIKKKRQKVESDSIIDDALLEIHNDLVLHSLKMKLSMLGEQSENKRKTFEKDNKCEEVFTRFNVKYFSKVINNLSVHDKEVIGRICFKSLLNFQSSFVPNQFASWIANHVDVSSSNIVVDDKVIPLIEDCVHIILGLPVGGIEISFNFELGKNKILETFGKSAMPSVKFFGDKFIKGEHMIDDQILISFMLVSLNCFLCPNSSLVPSNKYLSAFENIELIDNLNWSKLIFDWLMKHIRKLEKSKSLGGCFYCLAVNYLDYVNFGLRKLPLDIPRINVWKGNMIKEFSKFDKKSKGVYGRRPLKDISSTCYKMIDTVASSDDVPKKHNNTSFFEMVNSSIPNMLPVDIKNKIHGLLVHYFGNEDDMADERPKKLLVDVLALLADASKSNADTNLSCEVDKFCNPTDQNNDEKNDVTSAHSPKDNMDNDIDDNRNANNKEEIDNVDVAKIMKLTKEGQEFVTPVNCNPDSNIPSCLAPNKAKSRIVGFNNREPVLSDDDFPKFQIWDPADDIDILNNEVTPDKENVNTAQQFIKQNSIKKESPDCVILGERKFSENCVDLSNQADIMYNRLNRVVKIAPEICNESYRSPKRVLLCNMSKSIGQYSQSKSQKDLRRIINPAKYCTDPYTPERQSFQWNSQVQLNTTRSPTKLNKSMLWGRGSVRAAQQ</sequence>
<feature type="compositionally biased region" description="Basic and acidic residues" evidence="1">
    <location>
        <begin position="483"/>
        <end position="512"/>
    </location>
</feature>
<feature type="compositionally biased region" description="Basic and acidic residues" evidence="1">
    <location>
        <begin position="26"/>
        <end position="48"/>
    </location>
</feature>
<feature type="compositionally biased region" description="Polar residues" evidence="1">
    <location>
        <begin position="10"/>
        <end position="25"/>
    </location>
</feature>
<dbReference type="HOGENOM" id="CLU_007688_3_0_1"/>
<dbReference type="AlphaFoldDB" id="A0A0D3GPB2"/>
<dbReference type="PANTHER" id="PTHR34835">
    <property type="entry name" value="OS07G0283600 PROTEIN-RELATED"/>
    <property type="match status" value="1"/>
</dbReference>
<name>A0A0D3GPB2_9ORYZ</name>
<dbReference type="Proteomes" id="UP000026960">
    <property type="component" value="Chromosome 7"/>
</dbReference>
<reference evidence="2" key="1">
    <citation type="journal article" date="2009" name="Rice">
        <title>De Novo Next Generation Sequencing of Plant Genomes.</title>
        <authorList>
            <person name="Rounsley S."/>
            <person name="Marri P.R."/>
            <person name="Yu Y."/>
            <person name="He R."/>
            <person name="Sisneros N."/>
            <person name="Goicoechea J.L."/>
            <person name="Lee S.J."/>
            <person name="Angelova A."/>
            <person name="Kudrna D."/>
            <person name="Luo M."/>
            <person name="Affourtit J."/>
            <person name="Desany B."/>
            <person name="Knight J."/>
            <person name="Niazi F."/>
            <person name="Egholm M."/>
            <person name="Wing R.A."/>
        </authorList>
    </citation>
    <scope>NUCLEOTIDE SEQUENCE [LARGE SCALE GENOMIC DNA]</scope>
    <source>
        <strain evidence="2">cv. IRGC 105608</strain>
    </source>
</reference>
<dbReference type="EnsemblPlants" id="OBART07G09290.1">
    <property type="protein sequence ID" value="OBART07G09290.1"/>
    <property type="gene ID" value="OBART07G09290"/>
</dbReference>
<dbReference type="Gramene" id="OBART07G09290.1">
    <property type="protein sequence ID" value="OBART07G09290.1"/>
    <property type="gene ID" value="OBART07G09290"/>
</dbReference>
<evidence type="ECO:0000313" key="2">
    <source>
        <dbReference type="EnsemblPlants" id="OBART07G09290.1"/>
    </source>
</evidence>
<dbReference type="PANTHER" id="PTHR34835:SF60">
    <property type="entry name" value="OS10G0490300 PROTEIN"/>
    <property type="match status" value="1"/>
</dbReference>
<organism evidence="2">
    <name type="scientific">Oryza barthii</name>
    <dbReference type="NCBI Taxonomy" id="65489"/>
    <lineage>
        <taxon>Eukaryota</taxon>
        <taxon>Viridiplantae</taxon>
        <taxon>Streptophyta</taxon>
        <taxon>Embryophyta</taxon>
        <taxon>Tracheophyta</taxon>
        <taxon>Spermatophyta</taxon>
        <taxon>Magnoliopsida</taxon>
        <taxon>Liliopsida</taxon>
        <taxon>Poales</taxon>
        <taxon>Poaceae</taxon>
        <taxon>BOP clade</taxon>
        <taxon>Oryzoideae</taxon>
        <taxon>Oryzeae</taxon>
        <taxon>Oryzinae</taxon>
        <taxon>Oryza</taxon>
    </lineage>
</organism>
<keyword evidence="3" id="KW-1185">Reference proteome</keyword>
<dbReference type="PaxDb" id="65489-OBART07G09290.1"/>
<accession>A0A0D3GPB2</accession>
<feature type="region of interest" description="Disordered" evidence="1">
    <location>
        <begin position="1"/>
        <end position="48"/>
    </location>
</feature>